<evidence type="ECO:0000259" key="1">
    <source>
        <dbReference type="Pfam" id="PF07589"/>
    </source>
</evidence>
<protein>
    <recommendedName>
        <fullName evidence="1">Ice-binding protein C-terminal domain-containing protein</fullName>
    </recommendedName>
</protein>
<name>A0YFQ4_9GAMM</name>
<reference evidence="2 3" key="1">
    <citation type="journal article" date="2010" name="J. Bacteriol.">
        <title>Genome sequence of the oligotrophic marine Gammaproteobacterium HTCC2143, isolated from the Oregon Coast.</title>
        <authorList>
            <person name="Oh H.M."/>
            <person name="Kang I."/>
            <person name="Ferriera S."/>
            <person name="Giovannoni S.J."/>
            <person name="Cho J.C."/>
        </authorList>
    </citation>
    <scope>NUCLEOTIDE SEQUENCE [LARGE SCALE GENOMIC DNA]</scope>
    <source>
        <strain evidence="2 3">HTCC2143</strain>
    </source>
</reference>
<dbReference type="EMBL" id="AAVT01000008">
    <property type="protein sequence ID" value="EAW30468.1"/>
    <property type="molecule type" value="Genomic_DNA"/>
</dbReference>
<dbReference type="InterPro" id="IPR013424">
    <property type="entry name" value="Ice-binding_C"/>
</dbReference>
<sequence>MKHFLLIAITIFASQSHALRIEFNGVVDELNDDGDLLQRIFGSDFEASTGDSVSGSLSFNELEIKSTNSSYYAGALHFLDSSKALPSYSIQVNGYDLTFDLSYILIGNDRACSFCVSGMIDYWSIGKASEPSGVLVELTFYNENAEWFTNEDFFSIDSSSNFTGLLVRSYDYSTRDPSPVLLNAPMEVQFQSVPEPGTLPLLALGLAGLVGIRKFRKSAPLSH</sequence>
<feature type="domain" description="Ice-binding protein C-terminal" evidence="1">
    <location>
        <begin position="192"/>
        <end position="216"/>
    </location>
</feature>
<accession>A0YFQ4</accession>
<dbReference type="AlphaFoldDB" id="A0YFQ4"/>
<evidence type="ECO:0000313" key="3">
    <source>
        <dbReference type="Proteomes" id="UP000004931"/>
    </source>
</evidence>
<dbReference type="NCBIfam" id="TIGR02595">
    <property type="entry name" value="PEP_CTERM"/>
    <property type="match status" value="1"/>
</dbReference>
<evidence type="ECO:0000313" key="2">
    <source>
        <dbReference type="EMBL" id="EAW30468.1"/>
    </source>
</evidence>
<organism evidence="2 3">
    <name type="scientific">marine gamma proteobacterium HTCC2143</name>
    <dbReference type="NCBI Taxonomy" id="247633"/>
    <lineage>
        <taxon>Bacteria</taxon>
        <taxon>Pseudomonadati</taxon>
        <taxon>Pseudomonadota</taxon>
        <taxon>Gammaproteobacteria</taxon>
        <taxon>Cellvibrionales</taxon>
        <taxon>Spongiibacteraceae</taxon>
        <taxon>BD1-7 clade</taxon>
    </lineage>
</organism>
<keyword evidence="3" id="KW-1185">Reference proteome</keyword>
<dbReference type="Proteomes" id="UP000004931">
    <property type="component" value="Unassembled WGS sequence"/>
</dbReference>
<comment type="caution">
    <text evidence="2">The sequence shown here is derived from an EMBL/GenBank/DDBJ whole genome shotgun (WGS) entry which is preliminary data.</text>
</comment>
<dbReference type="Pfam" id="PF07589">
    <property type="entry name" value="PEP-CTERM"/>
    <property type="match status" value="1"/>
</dbReference>
<gene>
    <name evidence="2" type="ORF">GP2143_09690</name>
</gene>
<proteinExistence type="predicted"/>